<protein>
    <submittedName>
        <fullName evidence="5">Uncharacterized protein</fullName>
    </submittedName>
</protein>
<dbReference type="Pfam" id="PF12796">
    <property type="entry name" value="Ank_2"/>
    <property type="match status" value="2"/>
</dbReference>
<dbReference type="PROSITE" id="PS50088">
    <property type="entry name" value="ANK_REPEAT"/>
    <property type="match status" value="3"/>
</dbReference>
<dbReference type="PROSITE" id="PS50297">
    <property type="entry name" value="ANK_REP_REGION"/>
    <property type="match status" value="2"/>
</dbReference>
<dbReference type="PANTHER" id="PTHR24198">
    <property type="entry name" value="ANKYRIN REPEAT AND PROTEIN KINASE DOMAIN-CONTAINING PROTEIN"/>
    <property type="match status" value="1"/>
</dbReference>
<keyword evidence="2 3" id="KW-0040">ANK repeat</keyword>
<accession>A0A6L2Q285</accession>
<comment type="caution">
    <text evidence="5">The sequence shown here is derived from an EMBL/GenBank/DDBJ whole genome shotgun (WGS) entry which is preliminary data.</text>
</comment>
<dbReference type="PANTHER" id="PTHR24198:SF165">
    <property type="entry name" value="ANKYRIN REPEAT-CONTAINING PROTEIN-RELATED"/>
    <property type="match status" value="1"/>
</dbReference>
<evidence type="ECO:0000313" key="5">
    <source>
        <dbReference type="EMBL" id="GFG38594.1"/>
    </source>
</evidence>
<dbReference type="InterPro" id="IPR002110">
    <property type="entry name" value="Ankyrin_rpt"/>
</dbReference>
<keyword evidence="6" id="KW-1185">Reference proteome</keyword>
<dbReference type="SMART" id="SM00248">
    <property type="entry name" value="ANK"/>
    <property type="match status" value="7"/>
</dbReference>
<feature type="repeat" description="ANK" evidence="3">
    <location>
        <begin position="201"/>
        <end position="233"/>
    </location>
</feature>
<dbReference type="InParanoid" id="A0A6L2Q285"/>
<dbReference type="InterPro" id="IPR036770">
    <property type="entry name" value="Ankyrin_rpt-contain_sf"/>
</dbReference>
<feature type="repeat" description="ANK" evidence="3">
    <location>
        <begin position="36"/>
        <end position="68"/>
    </location>
</feature>
<dbReference type="AlphaFoldDB" id="A0A6L2Q285"/>
<organism evidence="5 6">
    <name type="scientific">Coptotermes formosanus</name>
    <name type="common">Formosan subterranean termite</name>
    <dbReference type="NCBI Taxonomy" id="36987"/>
    <lineage>
        <taxon>Eukaryota</taxon>
        <taxon>Metazoa</taxon>
        <taxon>Ecdysozoa</taxon>
        <taxon>Arthropoda</taxon>
        <taxon>Hexapoda</taxon>
        <taxon>Insecta</taxon>
        <taxon>Pterygota</taxon>
        <taxon>Neoptera</taxon>
        <taxon>Polyneoptera</taxon>
        <taxon>Dictyoptera</taxon>
        <taxon>Blattodea</taxon>
        <taxon>Blattoidea</taxon>
        <taxon>Termitoidae</taxon>
        <taxon>Rhinotermitidae</taxon>
        <taxon>Coptotermes</taxon>
    </lineage>
</organism>
<dbReference type="EMBL" id="BLKM01012994">
    <property type="protein sequence ID" value="GFG38594.1"/>
    <property type="molecule type" value="Genomic_DNA"/>
</dbReference>
<evidence type="ECO:0000256" key="2">
    <source>
        <dbReference type="ARBA" id="ARBA00023043"/>
    </source>
</evidence>
<reference evidence="6" key="1">
    <citation type="submission" date="2020-01" db="EMBL/GenBank/DDBJ databases">
        <title>Draft genome sequence of the Termite Coptotermes fromosanus.</title>
        <authorList>
            <person name="Itakura S."/>
            <person name="Yosikawa Y."/>
            <person name="Umezawa K."/>
        </authorList>
    </citation>
    <scope>NUCLEOTIDE SEQUENCE [LARGE SCALE GENOMIC DNA]</scope>
</reference>
<feature type="repeat" description="ANK" evidence="3">
    <location>
        <begin position="69"/>
        <end position="101"/>
    </location>
</feature>
<evidence type="ECO:0000256" key="3">
    <source>
        <dbReference type="PROSITE-ProRule" id="PRU00023"/>
    </source>
</evidence>
<keyword evidence="1" id="KW-0677">Repeat</keyword>
<gene>
    <name evidence="5" type="ORF">Cfor_01641</name>
</gene>
<dbReference type="Gene3D" id="1.25.40.20">
    <property type="entry name" value="Ankyrin repeat-containing domain"/>
    <property type="match status" value="2"/>
</dbReference>
<feature type="compositionally biased region" description="Polar residues" evidence="4">
    <location>
        <begin position="473"/>
        <end position="483"/>
    </location>
</feature>
<feature type="region of interest" description="Disordered" evidence="4">
    <location>
        <begin position="462"/>
        <end position="483"/>
    </location>
</feature>
<proteinExistence type="predicted"/>
<evidence type="ECO:0000256" key="4">
    <source>
        <dbReference type="SAM" id="MobiDB-lite"/>
    </source>
</evidence>
<dbReference type="SUPFAM" id="SSF48403">
    <property type="entry name" value="Ankyrin repeat"/>
    <property type="match status" value="1"/>
</dbReference>
<dbReference type="Proteomes" id="UP000502823">
    <property type="component" value="Unassembled WGS sequence"/>
</dbReference>
<evidence type="ECO:0000313" key="6">
    <source>
        <dbReference type="Proteomes" id="UP000502823"/>
    </source>
</evidence>
<dbReference type="OrthoDB" id="539213at2759"/>
<evidence type="ECO:0000256" key="1">
    <source>
        <dbReference type="ARBA" id="ARBA00022737"/>
    </source>
</evidence>
<sequence>MNSADITFQVHCENGNISAVKHMVMSGIDINWGDEEGITALQIASANGRDDIVEYLLCHDAIIDKPNCLGWTPLMHAARNGHPSTVDVLLSYGADVRLRNGMGADVLSLAVASGDYLTVGYILTALPLDQEAHSATPLAVAVMFGHNQLLRILLDTFKPNDPLPYTEPFAQSWQNLKHLLHVYGTHLNLFYTRPFRLLYSAGMTALMMAALKGNTANIHSLLECKADANMCNILGQSALDIATAMGHEQVAEMLMSDNEKLNKQVPALSTEITFREMGLSKTYMLTEENEACTTQSEEPSSQLRDFSQHTQKISQNLCLLGRSGQSLQFAGPRLQFCTHLDDVAASSTSTSFSLQRPNVTPKICSPKIEYCMSCCSHHPPDISQCLKKKSSNISKSDALLPVHNTCQLDSIISKPQSKTETVIESFRHKPSFSGPHRLSQLLSEIKKAFKFKTNVRRIFNTSRNHSVRRRTDSPPSNKYVDQSTIHTDSSADTALSPLRNLDVCHSNLEASRLPSRTPPHINTQTCHNTTQTYRSRVRVTSPQSNTGISHSRTQAFNGAHRGLSPHNNTCVLETICQPSTRDSYTIEEGYKIASIPCSLYQPSDSTQDIFFQKDKHKACSYKRNIDTEHSKTQTYSLPNSEFSPLRNIGTHTVSSRTHTPLSNTKTYSLPDTACSSFSSTEPYGLSYPSRMDIHSVLDRILSALSNKETYSLPDRAFPSQSNSHTGQNNTKMCTILNRANSPVTNLRTYSSADRVRSPVANLQTYISADRVLSPVANLQTYISADRVLSPVANLQTYISADRVLSPVANLQTYISADRVLSPVANLQTYISADRVLSPVANLQTYISADRVLSPVANLQTYISADRVLSPVANLQTHSSADRVLSPVANLQAYSSADRVHSPVANVHAYSSADRVLSPVANLQTYSSADRVLSPVANLQAYSSADRVLSPVANLHAYSSADRVLSPVANLQTYSSVGRVLSPVANLQAYSSADRVNSPVANLQTHSSADRQCSPVANLHTYSSADRQCSPAANLTGLQFSRRTVFSCK</sequence>
<name>A0A6L2Q285_COPFO</name>